<comment type="caution">
    <text evidence="13">The sequence shown here is derived from an EMBL/GenBank/DDBJ whole genome shotgun (WGS) entry which is preliminary data.</text>
</comment>
<evidence type="ECO:0000256" key="2">
    <source>
        <dbReference type="ARBA" id="ARBA00022553"/>
    </source>
</evidence>
<evidence type="ECO:0000259" key="11">
    <source>
        <dbReference type="PROSITE" id="PS52004"/>
    </source>
</evidence>
<dbReference type="Gene3D" id="3.40.47.10">
    <property type="match status" value="1"/>
</dbReference>
<dbReference type="InterPro" id="IPR016035">
    <property type="entry name" value="Acyl_Trfase/lysoPLipase"/>
</dbReference>
<dbReference type="PANTHER" id="PTHR43775:SF50">
    <property type="entry name" value="HIGHLY REDUCING POLYKETIDE SYNTHASE SRDA"/>
    <property type="match status" value="1"/>
</dbReference>
<dbReference type="Proteomes" id="UP001320420">
    <property type="component" value="Unassembled WGS sequence"/>
</dbReference>
<dbReference type="SMART" id="SM00825">
    <property type="entry name" value="PKS_KS"/>
    <property type="match status" value="1"/>
</dbReference>
<feature type="compositionally biased region" description="Basic and acidic residues" evidence="9">
    <location>
        <begin position="497"/>
        <end position="513"/>
    </location>
</feature>
<organism evidence="13 14">
    <name type="scientific">Diatrype stigma</name>
    <dbReference type="NCBI Taxonomy" id="117547"/>
    <lineage>
        <taxon>Eukaryota</taxon>
        <taxon>Fungi</taxon>
        <taxon>Dikarya</taxon>
        <taxon>Ascomycota</taxon>
        <taxon>Pezizomycotina</taxon>
        <taxon>Sordariomycetes</taxon>
        <taxon>Xylariomycetidae</taxon>
        <taxon>Xylariales</taxon>
        <taxon>Diatrypaceae</taxon>
        <taxon>Diatrype</taxon>
    </lineage>
</organism>
<keyword evidence="6" id="KW-0511">Multifunctional enzyme</keyword>
<dbReference type="GO" id="GO:0032259">
    <property type="term" value="P:methylation"/>
    <property type="evidence" value="ECO:0007669"/>
    <property type="project" value="UniProtKB-KW"/>
</dbReference>
<dbReference type="GO" id="GO:0044550">
    <property type="term" value="P:secondary metabolite biosynthetic process"/>
    <property type="evidence" value="ECO:0007669"/>
    <property type="project" value="TreeGrafter"/>
</dbReference>
<dbReference type="SUPFAM" id="SSF51735">
    <property type="entry name" value="NAD(P)-binding Rossmann-fold domains"/>
    <property type="match status" value="2"/>
</dbReference>
<feature type="domain" description="Ketosynthase family 3 (KS3)" evidence="11">
    <location>
        <begin position="6"/>
        <end position="429"/>
    </location>
</feature>
<dbReference type="Pfam" id="PF00109">
    <property type="entry name" value="ketoacyl-synt"/>
    <property type="match status" value="1"/>
</dbReference>
<dbReference type="SMART" id="SM00823">
    <property type="entry name" value="PKS_PP"/>
    <property type="match status" value="1"/>
</dbReference>
<dbReference type="PROSITE" id="PS50075">
    <property type="entry name" value="CARRIER"/>
    <property type="match status" value="1"/>
</dbReference>
<keyword evidence="3" id="KW-0808">Transferase</keyword>
<dbReference type="InterPro" id="IPR011032">
    <property type="entry name" value="GroES-like_sf"/>
</dbReference>
<dbReference type="InterPro" id="IPR020841">
    <property type="entry name" value="PKS_Beta-ketoAc_synthase_dom"/>
</dbReference>
<dbReference type="GO" id="GO:0031177">
    <property type="term" value="F:phosphopantetheine binding"/>
    <property type="evidence" value="ECO:0007669"/>
    <property type="project" value="InterPro"/>
</dbReference>
<dbReference type="GO" id="GO:0004312">
    <property type="term" value="F:fatty acid synthase activity"/>
    <property type="evidence" value="ECO:0007669"/>
    <property type="project" value="TreeGrafter"/>
</dbReference>
<keyword evidence="14" id="KW-1185">Reference proteome</keyword>
<dbReference type="InterPro" id="IPR013154">
    <property type="entry name" value="ADH-like_N"/>
</dbReference>
<dbReference type="InterPro" id="IPR018201">
    <property type="entry name" value="Ketoacyl_synth_AS"/>
</dbReference>
<feature type="region of interest" description="C-terminal hotdog fold" evidence="8">
    <location>
        <begin position="1153"/>
        <end position="1311"/>
    </location>
</feature>
<evidence type="ECO:0000256" key="7">
    <source>
        <dbReference type="ARBA" id="ARBA00023315"/>
    </source>
</evidence>
<dbReference type="Pfam" id="PF02801">
    <property type="entry name" value="Ketoacyl-synt_C"/>
    <property type="match status" value="1"/>
</dbReference>
<dbReference type="SUPFAM" id="SSF53901">
    <property type="entry name" value="Thiolase-like"/>
    <property type="match status" value="1"/>
</dbReference>
<dbReference type="Gene3D" id="3.40.366.10">
    <property type="entry name" value="Malonyl-Coenzyme A Acyl Carrier Protein, domain 2"/>
    <property type="match status" value="1"/>
</dbReference>
<dbReference type="PROSITE" id="PS00606">
    <property type="entry name" value="KS3_1"/>
    <property type="match status" value="1"/>
</dbReference>
<dbReference type="SMART" id="SM00827">
    <property type="entry name" value="PKS_AT"/>
    <property type="match status" value="1"/>
</dbReference>
<dbReference type="InterPro" id="IPR032821">
    <property type="entry name" value="PKS_assoc"/>
</dbReference>
<dbReference type="Pfam" id="PF14765">
    <property type="entry name" value="PS-DH"/>
    <property type="match status" value="1"/>
</dbReference>
<dbReference type="InterPro" id="IPR014030">
    <property type="entry name" value="Ketoacyl_synth_N"/>
</dbReference>
<dbReference type="InterPro" id="IPR049551">
    <property type="entry name" value="PKS_DH_C"/>
</dbReference>
<dbReference type="GO" id="GO:0004315">
    <property type="term" value="F:3-oxoacyl-[acyl-carrier-protein] synthase activity"/>
    <property type="evidence" value="ECO:0007669"/>
    <property type="project" value="InterPro"/>
</dbReference>
<evidence type="ECO:0000313" key="13">
    <source>
        <dbReference type="EMBL" id="KAK7738594.1"/>
    </source>
</evidence>
<dbReference type="InterPro" id="IPR057326">
    <property type="entry name" value="KR_dom"/>
</dbReference>
<evidence type="ECO:0000313" key="14">
    <source>
        <dbReference type="Proteomes" id="UP001320420"/>
    </source>
</evidence>
<feature type="domain" description="Carrier" evidence="10">
    <location>
        <begin position="2406"/>
        <end position="2484"/>
    </location>
</feature>
<dbReference type="Pfam" id="PF13602">
    <property type="entry name" value="ADH_zinc_N_2"/>
    <property type="match status" value="1"/>
</dbReference>
<evidence type="ECO:0000259" key="10">
    <source>
        <dbReference type="PROSITE" id="PS50075"/>
    </source>
</evidence>
<keyword evidence="2" id="KW-0597">Phosphoprotein</keyword>
<dbReference type="Gene3D" id="3.30.70.3290">
    <property type="match status" value="1"/>
</dbReference>
<dbReference type="SUPFAM" id="SSF50129">
    <property type="entry name" value="GroES-like"/>
    <property type="match status" value="1"/>
</dbReference>
<keyword evidence="1" id="KW-0596">Phosphopantetheine</keyword>
<dbReference type="Pfam" id="PF08240">
    <property type="entry name" value="ADH_N"/>
    <property type="match status" value="1"/>
</dbReference>
<sequence length="2488" mass="268823">MVALADDPPCIVGMACRLPGDITSPEDLWNFLVQQKSAQGSVPPGRYNIDGFYHPKGGNHSGSTNVPGGYFINEDIREFDNAFFGINNLEATYMDPQQRKLLEVVFECLQSSGTSMKSIAGSTTGVFVGNFSVDYQPGQTRDPDYIHRYTATGSGATVMSNRISHVFNLQGPSFTVDTACSSSIYALHQALNALNGGDCDSAIVASANLIMSPELHIGAAKSGVLSPTGTCHTFDVSADGYGRAEGVNAIYIKRLSAARRDGNPIRAIIRGSAVNASGQTPGISLPSGEMQEVVIRKAYKTAGLDFTGTDYVECHGTGTPVGDPIEVDAVGRCFSPREGPPLLIGSVKTNVGHSEGASGLTSILKVVKAFENGQIPPTYGVKKLNPKLVLEERNLKIATEVASWPRTLRRAGVNSFGYGGANGHVVLESVDSFLGENPQIPRALNGAASNGVKANGDAIHTNGNHANGNGHTNGSHANGNGIHTNGNATNGNGIHANGEHTKEDGHAPAEEKPGSRFVLPVSASSNRSLKELVQRVSEIASQFNEAGKLQSLAHTLSSGRDHLRSRGYVVAELDDASGKVTVTTDEAGEAAEPLPFGFVFTGQGAQYAGMAKELLWQNLGFRDTIRGLDKVLQALPAPYAPSWTLEQTLLDGPETSRINEVARSQPICTAVQVGLVDMLRTWGIKPSSTVGHSSGEIAAAYAAGLLSASQAILVAYFRGYAVTQLRSQGQMLAAGLSPDSAKDLIADLGLEAQARVACVNSPESVTLSGSLDAVESLFAKLQDQQKFVRKLQTGGRAYHSHMMQEIGQLYEDLLIPVLKDNEGASFSKQNHIRMFSSVGHNPDELTIIDSPATVNARYWRQNLEQPVQFSAALATLASEGQGKKTKTQLLEVGPHSALKGPIQQIRKSISKDEKSLPYLSTLIRNDDADLRMKILAGSLFVRGYDLAWEHINPILSAKTQSGLPRYPWDYSGGVLWSEPRPSVEMRNRKYMRHELLGTAALTGNGIDFTWRNVLKPSEMPWIQDHKLEDQVVFPGAGYIAMAIEAVTQVTGLKPQLKDGKTKAGFELRHVNISAALPVPEENNMKDLELHTTMSLRKTSGANTSVDWHDFSISSLSWTTNQTTLHCTGSIRVIPSPNNHLPLEDTTTVAETDAFDLWLSMTKWYSKWHDEGLCFGPRFQSLTSLRTDSARQRTEAIATIKLAQPAQDYKTFEEFYPVHPITIDAGLQAACLSGTAGHVASLKTWLPVYLDQCYVQPPSTATEKDEGEIHVISQNMGFSSRRIDGTIRDATGHPVFDFKDSRIALYTGKTSATSFAQHYQQTSSTSADTADLASDPLELYLQRQPALRIEWKPDILRLDPETGTAALKAHVADFVARQHPDIRDDPSLAIIGAVLDLAGHKNPRMKVLELGGDAQGYKAELWRNMLGNNTAFPRCRSWNAGVLNEDGEISLKDEGVEGPFDVIVIPKHATLASDGACASTRDAIESLVSDRGMVIARSSEAAIGGLKDAGLDVFDVGAQVVLGVRPLPVTQFQGRNGLILQADESSPEVTEFASKLAVYLHEKAGIADVNIVKLSQISDVNVKETDVCVSLVELEHPFLPTMSPQGMDNLRAITDKATDLLWITGADMLSEDPNPNLTLSNGLSRALMLEQPVLRWSVLDIGHAQKQLSEPAKVNRACGNVVESLVARYEKDDCEFISADGLLKVSRYIPDFDANSLFRQRLDPQTVRVDRKTLAEANPARLTIGRPGVTDTMYFQQLSEPQGHLPPPPGYVDIEVKAVSLNAKDVYALNGRVETRDSTTAFDFSGVVTAVGPSKNSKLKTGDRVVAYAPFHIGTTVRVPTGCVHALKASESFTEVPTLLVAYATALYALQDRANLRKGESVLIHAGSGGFGVAAIALAQRMGATVYTTCGPSVEKRRYLVEELGVPESHIFNSREASSFVKGIHAATGGRGVDVIINSLVGDMLHDSWERCLADFGRFVEIGKRELLDAGRLDMRAFLRNVTFTAFDLSELFYSRDAYHRQRWDDLMAETLALYRAGDIRAPPMTVFPVTQAPQAYRFFGNKDRIGKVVISFEDPQAKVPVAPATYTSVFDADKVYLLVGCLGGLGGSVSRWMVSRGARNFVFLGRSGTDKPSARKLITRLQKSGATAEVVRGDVSQAADVEAAVKHCVNMGLKIGGVVQAAMGLHEALFTRMPNEAWRTGIDPKYQGTWNLHNALEGHDLDFFLLTSSVSGTVGTATESNYCSANGFLDAFARWRRSRGLACVSVGLGMISEVGYLHENPEIEALLLRKGIQPLNEDEFLQVVDLALSSEPSRRAEEAHMLTGLEPAAVRELSARGFDVTTHGVLVEARSSILLASLQAEKEVGEAAASGSRGAAAAASAAAAPWYRDVPASLAGALAPEASAESMHEAILALGKKRFSNLILMPLDQVDAGKPLPEFGVDSMIASEFRSWFWAVFRVDVPFLDLMSQQSSLQSIAEFVEAKALEAK</sequence>
<keyword evidence="5" id="KW-0560">Oxidoreductase</keyword>
<dbReference type="InterPro" id="IPR016036">
    <property type="entry name" value="Malonyl_transacylase_ACP-bd"/>
</dbReference>
<dbReference type="InterPro" id="IPR009081">
    <property type="entry name" value="PP-bd_ACP"/>
</dbReference>
<evidence type="ECO:0000256" key="8">
    <source>
        <dbReference type="PROSITE-ProRule" id="PRU01363"/>
    </source>
</evidence>
<feature type="compositionally biased region" description="Low complexity" evidence="9">
    <location>
        <begin position="460"/>
        <end position="481"/>
    </location>
</feature>
<dbReference type="InterPro" id="IPR049900">
    <property type="entry name" value="PKS_mFAS_DH"/>
</dbReference>
<dbReference type="SUPFAM" id="SSF55048">
    <property type="entry name" value="Probable ACP-binding domain of malonyl-CoA ACP transacylase"/>
    <property type="match status" value="1"/>
</dbReference>
<evidence type="ECO:0000256" key="6">
    <source>
        <dbReference type="ARBA" id="ARBA00023268"/>
    </source>
</evidence>
<dbReference type="InterPro" id="IPR001227">
    <property type="entry name" value="Ac_transferase_dom_sf"/>
</dbReference>
<dbReference type="InterPro" id="IPR050091">
    <property type="entry name" value="PKS_NRPS_Biosynth_Enz"/>
</dbReference>
<feature type="active site" description="Proton donor; for dehydratase activity" evidence="8">
    <location>
        <position position="1223"/>
    </location>
</feature>
<dbReference type="Pfam" id="PF21089">
    <property type="entry name" value="PKS_DH_N"/>
    <property type="match status" value="1"/>
</dbReference>
<evidence type="ECO:0000256" key="3">
    <source>
        <dbReference type="ARBA" id="ARBA00022679"/>
    </source>
</evidence>
<dbReference type="PANTHER" id="PTHR43775">
    <property type="entry name" value="FATTY ACID SYNTHASE"/>
    <property type="match status" value="1"/>
</dbReference>
<dbReference type="Gene3D" id="3.40.50.720">
    <property type="entry name" value="NAD(P)-binding Rossmann-like Domain"/>
    <property type="match status" value="2"/>
</dbReference>
<evidence type="ECO:0000256" key="5">
    <source>
        <dbReference type="ARBA" id="ARBA00023002"/>
    </source>
</evidence>
<keyword evidence="7" id="KW-0012">Acyltransferase</keyword>
<evidence type="ECO:0000256" key="4">
    <source>
        <dbReference type="ARBA" id="ARBA00022857"/>
    </source>
</evidence>
<keyword evidence="4" id="KW-0521">NADP</keyword>
<dbReference type="Gene3D" id="3.90.180.10">
    <property type="entry name" value="Medium-chain alcohol dehydrogenases, catalytic domain"/>
    <property type="match status" value="1"/>
</dbReference>
<evidence type="ECO:0000256" key="1">
    <source>
        <dbReference type="ARBA" id="ARBA00022450"/>
    </source>
</evidence>
<dbReference type="SMART" id="SM00822">
    <property type="entry name" value="PKS_KR"/>
    <property type="match status" value="1"/>
</dbReference>
<dbReference type="Gene3D" id="3.10.129.110">
    <property type="entry name" value="Polyketide synthase dehydratase"/>
    <property type="match status" value="1"/>
</dbReference>
<name>A0AAN9U409_9PEZI</name>
<reference evidence="13 14" key="1">
    <citation type="submission" date="2024-02" db="EMBL/GenBank/DDBJ databases">
        <title>De novo assembly and annotation of 12 fungi associated with fruit tree decline syndrome in Ontario, Canada.</title>
        <authorList>
            <person name="Sulman M."/>
            <person name="Ellouze W."/>
            <person name="Ilyukhin E."/>
        </authorList>
    </citation>
    <scope>NUCLEOTIDE SEQUENCE [LARGE SCALE GENOMIC DNA]</scope>
    <source>
        <strain evidence="13 14">M11/M66-122</strain>
    </source>
</reference>
<dbReference type="InterPro" id="IPR014043">
    <property type="entry name" value="Acyl_transferase_dom"/>
</dbReference>
<dbReference type="EMBL" id="JAKJXP020000202">
    <property type="protein sequence ID" value="KAK7738594.1"/>
    <property type="molecule type" value="Genomic_DNA"/>
</dbReference>
<dbReference type="Pfam" id="PF00698">
    <property type="entry name" value="Acyl_transf_1"/>
    <property type="match status" value="1"/>
</dbReference>
<dbReference type="SMART" id="SM00826">
    <property type="entry name" value="PKS_DH"/>
    <property type="match status" value="1"/>
</dbReference>
<dbReference type="InterPro" id="IPR013968">
    <property type="entry name" value="PKS_KR"/>
</dbReference>
<dbReference type="InterPro" id="IPR016039">
    <property type="entry name" value="Thiolase-like"/>
</dbReference>
<dbReference type="GO" id="GO:0006633">
    <property type="term" value="P:fatty acid biosynthetic process"/>
    <property type="evidence" value="ECO:0007669"/>
    <property type="project" value="InterPro"/>
</dbReference>
<feature type="domain" description="PKS/mFAS DH" evidence="12">
    <location>
        <begin position="993"/>
        <end position="1311"/>
    </location>
</feature>
<dbReference type="Pfam" id="PF08659">
    <property type="entry name" value="KR"/>
    <property type="match status" value="1"/>
</dbReference>
<dbReference type="SUPFAM" id="SSF52151">
    <property type="entry name" value="FabD/lysophospholipase-like"/>
    <property type="match status" value="1"/>
</dbReference>
<dbReference type="Pfam" id="PF16197">
    <property type="entry name" value="KAsynt_C_assoc"/>
    <property type="match status" value="1"/>
</dbReference>
<proteinExistence type="predicted"/>
<evidence type="ECO:0000259" key="12">
    <source>
        <dbReference type="PROSITE" id="PS52019"/>
    </source>
</evidence>
<dbReference type="PROSITE" id="PS52019">
    <property type="entry name" value="PKS_MFAS_DH"/>
    <property type="match status" value="1"/>
</dbReference>
<feature type="active site" description="Proton acceptor; for dehydratase activity" evidence="8">
    <location>
        <position position="1025"/>
    </location>
</feature>
<dbReference type="InterPro" id="IPR020806">
    <property type="entry name" value="PKS_PP-bd"/>
</dbReference>
<dbReference type="CDD" id="cd00833">
    <property type="entry name" value="PKS"/>
    <property type="match status" value="1"/>
</dbReference>
<feature type="region of interest" description="N-terminal hotdog fold" evidence="8">
    <location>
        <begin position="993"/>
        <end position="1137"/>
    </location>
</feature>
<dbReference type="InterPro" id="IPR042104">
    <property type="entry name" value="PKS_dehydratase_sf"/>
</dbReference>
<protein>
    <submittedName>
        <fullName evidence="13">Type I Iterative PKS</fullName>
    </submittedName>
</protein>
<dbReference type="InterPro" id="IPR049552">
    <property type="entry name" value="PKS_DH_N"/>
</dbReference>
<dbReference type="GO" id="GO:0008168">
    <property type="term" value="F:methyltransferase activity"/>
    <property type="evidence" value="ECO:0007669"/>
    <property type="project" value="UniProtKB-KW"/>
</dbReference>
<feature type="region of interest" description="Disordered" evidence="9">
    <location>
        <begin position="458"/>
        <end position="513"/>
    </location>
</feature>
<dbReference type="PROSITE" id="PS52004">
    <property type="entry name" value="KS3_2"/>
    <property type="match status" value="1"/>
</dbReference>
<dbReference type="GO" id="GO:0016491">
    <property type="term" value="F:oxidoreductase activity"/>
    <property type="evidence" value="ECO:0007669"/>
    <property type="project" value="UniProtKB-KW"/>
</dbReference>
<dbReference type="InterPro" id="IPR014031">
    <property type="entry name" value="Ketoacyl_synth_C"/>
</dbReference>
<gene>
    <name evidence="13" type="ORF">SLS62_011363</name>
</gene>
<accession>A0AAN9U409</accession>
<feature type="compositionally biased region" description="Polar residues" evidence="9">
    <location>
        <begin position="482"/>
        <end position="492"/>
    </location>
</feature>
<dbReference type="InterPro" id="IPR036736">
    <property type="entry name" value="ACP-like_sf"/>
</dbReference>
<dbReference type="CDD" id="cd05195">
    <property type="entry name" value="enoyl_red"/>
    <property type="match status" value="1"/>
</dbReference>
<dbReference type="SUPFAM" id="SSF47336">
    <property type="entry name" value="ACP-like"/>
    <property type="match status" value="1"/>
</dbReference>
<dbReference type="InterPro" id="IPR036291">
    <property type="entry name" value="NAD(P)-bd_dom_sf"/>
</dbReference>
<evidence type="ECO:0000256" key="9">
    <source>
        <dbReference type="SAM" id="MobiDB-lite"/>
    </source>
</evidence>
<dbReference type="InterPro" id="IPR020807">
    <property type="entry name" value="PKS_DH"/>
</dbReference>
<dbReference type="SMART" id="SM00829">
    <property type="entry name" value="PKS_ER"/>
    <property type="match status" value="1"/>
</dbReference>
<dbReference type="InterPro" id="IPR020843">
    <property type="entry name" value="ER"/>
</dbReference>